<dbReference type="InterPro" id="IPR009079">
    <property type="entry name" value="4_helix_cytokine-like_core"/>
</dbReference>
<dbReference type="OMA" id="FFDRMTN"/>
<proteinExistence type="inferred from homology"/>
<dbReference type="SUPFAM" id="SSF47266">
    <property type="entry name" value="4-helical cytokines"/>
    <property type="match status" value="1"/>
</dbReference>
<keyword evidence="3 7" id="KW-0202">Cytokine</keyword>
<dbReference type="Ensembl" id="ENSPNAT00000032265.2">
    <property type="protein sequence ID" value="ENSPNAP00000021188.1"/>
    <property type="gene ID" value="ENSPNAG00000028197.2"/>
</dbReference>
<dbReference type="Pfam" id="PF02372">
    <property type="entry name" value="IL15"/>
    <property type="match status" value="1"/>
</dbReference>
<evidence type="ECO:0000256" key="4">
    <source>
        <dbReference type="ARBA" id="ARBA00022525"/>
    </source>
</evidence>
<dbReference type="GO" id="GO:0006955">
    <property type="term" value="P:immune response"/>
    <property type="evidence" value="ECO:0007669"/>
    <property type="project" value="InterPro"/>
</dbReference>
<comment type="similarity">
    <text evidence="2 7">Belongs to the IL-15/IL-21 family.</text>
</comment>
<comment type="subcellular location">
    <subcellularLocation>
        <location evidence="1">Secreted</location>
    </subcellularLocation>
</comment>
<keyword evidence="5 8" id="KW-0732">Signal</keyword>
<keyword evidence="6" id="KW-1015">Disulfide bond</keyword>
<dbReference type="GO" id="GO:0042119">
    <property type="term" value="P:neutrophil activation"/>
    <property type="evidence" value="ECO:0007669"/>
    <property type="project" value="TreeGrafter"/>
</dbReference>
<dbReference type="GO" id="GO:0042102">
    <property type="term" value="P:positive regulation of T cell proliferation"/>
    <property type="evidence" value="ECO:0007669"/>
    <property type="project" value="TreeGrafter"/>
</dbReference>
<evidence type="ECO:0000256" key="1">
    <source>
        <dbReference type="ARBA" id="ARBA00004613"/>
    </source>
</evidence>
<evidence type="ECO:0000256" key="6">
    <source>
        <dbReference type="ARBA" id="ARBA00023157"/>
    </source>
</evidence>
<dbReference type="PANTHER" id="PTHR14356:SF3">
    <property type="entry name" value="INTERLEUKIN-15"/>
    <property type="match status" value="1"/>
</dbReference>
<feature type="chain" id="PRO_5017406464" description="Interleukin" evidence="8">
    <location>
        <begin position="18"/>
        <end position="183"/>
    </location>
</feature>
<dbReference type="Proteomes" id="UP001501920">
    <property type="component" value="Chromosome 5"/>
</dbReference>
<organism evidence="9 10">
    <name type="scientific">Pygocentrus nattereri</name>
    <name type="common">Red-bellied piranha</name>
    <dbReference type="NCBI Taxonomy" id="42514"/>
    <lineage>
        <taxon>Eukaryota</taxon>
        <taxon>Metazoa</taxon>
        <taxon>Chordata</taxon>
        <taxon>Craniata</taxon>
        <taxon>Vertebrata</taxon>
        <taxon>Euteleostomi</taxon>
        <taxon>Actinopterygii</taxon>
        <taxon>Neopterygii</taxon>
        <taxon>Teleostei</taxon>
        <taxon>Ostariophysi</taxon>
        <taxon>Characiformes</taxon>
        <taxon>Characoidei</taxon>
        <taxon>Pygocentrus</taxon>
    </lineage>
</organism>
<evidence type="ECO:0000256" key="5">
    <source>
        <dbReference type="ARBA" id="ARBA00022729"/>
    </source>
</evidence>
<dbReference type="GO" id="GO:0001819">
    <property type="term" value="P:positive regulation of cytokine production"/>
    <property type="evidence" value="ECO:0007669"/>
    <property type="project" value="TreeGrafter"/>
</dbReference>
<reference evidence="9" key="2">
    <citation type="submission" date="2025-08" db="UniProtKB">
        <authorList>
            <consortium name="Ensembl"/>
        </authorList>
    </citation>
    <scope>IDENTIFICATION</scope>
</reference>
<evidence type="ECO:0000256" key="3">
    <source>
        <dbReference type="ARBA" id="ARBA00022514"/>
    </source>
</evidence>
<dbReference type="InterPro" id="IPR003443">
    <property type="entry name" value="IL-15/IL-21_fam"/>
</dbReference>
<accession>A0A3B4DCL3</accession>
<reference evidence="9" key="3">
    <citation type="submission" date="2025-09" db="UniProtKB">
        <authorList>
            <consortium name="Ensembl"/>
        </authorList>
    </citation>
    <scope>IDENTIFICATION</scope>
</reference>
<protein>
    <recommendedName>
        <fullName evidence="7">Interleukin</fullName>
    </recommendedName>
</protein>
<evidence type="ECO:0000313" key="10">
    <source>
        <dbReference type="Proteomes" id="UP001501920"/>
    </source>
</evidence>
<evidence type="ECO:0000256" key="8">
    <source>
        <dbReference type="SAM" id="SignalP"/>
    </source>
</evidence>
<keyword evidence="10" id="KW-1185">Reference proteome</keyword>
<dbReference type="AlphaFoldDB" id="A0A3B4DCL3"/>
<evidence type="ECO:0000256" key="7">
    <source>
        <dbReference type="RuleBase" id="RU003453"/>
    </source>
</evidence>
<dbReference type="GeneTree" id="ENSGT00940000178396"/>
<name>A0A3B4DCL3_PYGNA</name>
<feature type="signal peptide" evidence="8">
    <location>
        <begin position="1"/>
        <end position="17"/>
    </location>
</feature>
<dbReference type="GO" id="GO:0050778">
    <property type="term" value="P:positive regulation of immune response"/>
    <property type="evidence" value="ECO:0007669"/>
    <property type="project" value="TreeGrafter"/>
</dbReference>
<keyword evidence="4" id="KW-0964">Secreted</keyword>
<dbReference type="GO" id="GO:0005615">
    <property type="term" value="C:extracellular space"/>
    <property type="evidence" value="ECO:0007669"/>
    <property type="project" value="UniProtKB-KW"/>
</dbReference>
<evidence type="ECO:0000313" key="9">
    <source>
        <dbReference type="Ensembl" id="ENSPNAP00000021188.1"/>
    </source>
</evidence>
<dbReference type="GO" id="GO:0005126">
    <property type="term" value="F:cytokine receptor binding"/>
    <property type="evidence" value="ECO:0007669"/>
    <property type="project" value="InterPro"/>
</dbReference>
<reference evidence="9 10" key="1">
    <citation type="submission" date="2020-10" db="EMBL/GenBank/DDBJ databases">
        <title>Pygocentrus nattereri (red-bellied piranha) genome, fPygNat1, primary haplotype.</title>
        <authorList>
            <person name="Myers G."/>
            <person name="Meyer A."/>
            <person name="Karagic N."/>
            <person name="Pippel M."/>
            <person name="Winkler S."/>
            <person name="Tracey A."/>
            <person name="Wood J."/>
            <person name="Formenti G."/>
            <person name="Howe K."/>
            <person name="Fedrigo O."/>
            <person name="Jarvis E.D."/>
        </authorList>
    </citation>
    <scope>NUCLEOTIDE SEQUENCE [LARGE SCALE GENOMIC DNA]</scope>
</reference>
<dbReference type="Gene3D" id="1.20.1250.70">
    <property type="entry name" value="Interleukin-15/Interleukin-21"/>
    <property type="match status" value="1"/>
</dbReference>
<dbReference type="OrthoDB" id="8905762at2759"/>
<dbReference type="GO" id="GO:0005125">
    <property type="term" value="F:cytokine activity"/>
    <property type="evidence" value="ECO:0007669"/>
    <property type="project" value="UniProtKB-KW"/>
</dbReference>
<evidence type="ECO:0000256" key="2">
    <source>
        <dbReference type="ARBA" id="ARBA00006050"/>
    </source>
</evidence>
<gene>
    <name evidence="9" type="primary">GP9</name>
</gene>
<sequence>MTILLTLYLILFLGFWSKPKKHTSKGTTRCVCLLWCFGSNLENHLNIEVWNSFLILSCAFLTTVDAHHESSLVELRVLLQKGKHIFENSDALLYAPHADIDKCTPSLMYCYLQELYVILTEAKDSGYDNEIQSVFTLIDTYKNCSDSNCPACETHLVANSTVFMKRMEEFIQKLLSSKNTDCD</sequence>
<dbReference type="PANTHER" id="PTHR14356">
    <property type="entry name" value="INTERLEUKIN-15-RELATED"/>
    <property type="match status" value="1"/>
</dbReference>